<evidence type="ECO:0000256" key="1">
    <source>
        <dbReference type="SAM" id="MobiDB-lite"/>
    </source>
</evidence>
<protein>
    <submittedName>
        <fullName evidence="3">Putative Trp operon repressor</fullName>
    </submittedName>
</protein>
<feature type="transmembrane region" description="Helical" evidence="2">
    <location>
        <begin position="82"/>
        <end position="102"/>
    </location>
</feature>
<proteinExistence type="predicted"/>
<feature type="compositionally biased region" description="Basic and acidic residues" evidence="1">
    <location>
        <begin position="156"/>
        <end position="173"/>
    </location>
</feature>
<evidence type="ECO:0000256" key="2">
    <source>
        <dbReference type="SAM" id="Phobius"/>
    </source>
</evidence>
<feature type="transmembrane region" description="Helical" evidence="2">
    <location>
        <begin position="49"/>
        <end position="70"/>
    </location>
</feature>
<accession>N1V224</accession>
<dbReference type="InterPro" id="IPR021235">
    <property type="entry name" value="DUF2637"/>
</dbReference>
<dbReference type="Proteomes" id="UP000010729">
    <property type="component" value="Unassembled WGS sequence"/>
</dbReference>
<dbReference type="Pfam" id="PF10935">
    <property type="entry name" value="DUF2637"/>
    <property type="match status" value="1"/>
</dbReference>
<keyword evidence="4" id="KW-1185">Reference proteome</keyword>
<comment type="caution">
    <text evidence="3">The sequence shown here is derived from an EMBL/GenBank/DDBJ whole genome shotgun (WGS) entry which is preliminary data.</text>
</comment>
<feature type="region of interest" description="Disordered" evidence="1">
    <location>
        <begin position="150"/>
        <end position="212"/>
    </location>
</feature>
<organism evidence="3 4">
    <name type="scientific">Arthrobacter crystallopoietes BAB-32</name>
    <dbReference type="NCBI Taxonomy" id="1246476"/>
    <lineage>
        <taxon>Bacteria</taxon>
        <taxon>Bacillati</taxon>
        <taxon>Actinomycetota</taxon>
        <taxon>Actinomycetes</taxon>
        <taxon>Micrococcales</taxon>
        <taxon>Micrococcaceae</taxon>
        <taxon>Crystallibacter</taxon>
    </lineage>
</organism>
<name>N1V224_9MICC</name>
<feature type="transmembrane region" description="Helical" evidence="2">
    <location>
        <begin position="114"/>
        <end position="143"/>
    </location>
</feature>
<reference evidence="3 4" key="1">
    <citation type="journal article" date="2013" name="Genome Announc.">
        <title>Draft Genome Sequence of Arthrobacter crystallopoietes Strain BAB-32, Revealing Genes for Bioremediation.</title>
        <authorList>
            <person name="Joshi M.N."/>
            <person name="Pandit A.S."/>
            <person name="Sharma A."/>
            <person name="Pandya R.V."/>
            <person name="Desai S.M."/>
            <person name="Saxena A.K."/>
            <person name="Bagatharia S.B."/>
        </authorList>
    </citation>
    <scope>NUCLEOTIDE SEQUENCE [LARGE SCALE GENOMIC DNA]</scope>
    <source>
        <strain evidence="3 4">BAB-32</strain>
    </source>
</reference>
<keyword evidence="2" id="KW-1133">Transmembrane helix</keyword>
<keyword evidence="2" id="KW-0812">Transmembrane</keyword>
<keyword evidence="2" id="KW-0472">Membrane</keyword>
<dbReference type="AlphaFoldDB" id="N1V224"/>
<dbReference type="RefSeq" id="WP_005269176.1">
    <property type="nucleotide sequence ID" value="NZ_ANPE02000135.1"/>
</dbReference>
<gene>
    <name evidence="3" type="ORF">D477_011566</name>
</gene>
<dbReference type="EMBL" id="ANPE02000135">
    <property type="protein sequence ID" value="EMY34054.1"/>
    <property type="molecule type" value="Genomic_DNA"/>
</dbReference>
<evidence type="ECO:0000313" key="3">
    <source>
        <dbReference type="EMBL" id="EMY34054.1"/>
    </source>
</evidence>
<sequence length="212" mass="22128">MVNSRIEADGRMITMLALALVGVLAVASFSLSFLGLLQAAAWAGIPEHLRWLVPVVVDSTILVYAVAATVQRARGENTGLSWAAVAFFTGVSVAANAAHVLVPDGLAQPLTPPVIFGAFLASIMPVSLFFATHTTVALAVAPVHGTVAQRRRRYAKKAEMDRSLGERTSKMDRSGGPLGPRNGPAGGPPLDQRSGPLGPPRLDHSGAPGKPR</sequence>
<evidence type="ECO:0000313" key="4">
    <source>
        <dbReference type="Proteomes" id="UP000010729"/>
    </source>
</evidence>